<sequence length="164" mass="18136">MQRHAACVCLIGMNASSFDRLIASHRAAVSRLLLLSLVGFCLLALGGCSPPALFENESGAFVPAIESDAAIPRGMRRTKNGWEDASLWFVSTEFQSRSIESWLDVQRQREPSWLRKVFERIRMTPPLMIAVIQITAIAAIVHISQAHKAELVRNSAKTPSQPLP</sequence>
<protein>
    <submittedName>
        <fullName evidence="2">Uncharacterized protein</fullName>
    </submittedName>
</protein>
<reference evidence="2 3" key="1">
    <citation type="submission" date="2019-03" db="EMBL/GenBank/DDBJ databases">
        <title>Deep-cultivation of Planctomycetes and their phenomic and genomic characterization uncovers novel biology.</title>
        <authorList>
            <person name="Wiegand S."/>
            <person name="Jogler M."/>
            <person name="Boedeker C."/>
            <person name="Pinto D."/>
            <person name="Vollmers J."/>
            <person name="Rivas-Marin E."/>
            <person name="Kohn T."/>
            <person name="Peeters S.H."/>
            <person name="Heuer A."/>
            <person name="Rast P."/>
            <person name="Oberbeckmann S."/>
            <person name="Bunk B."/>
            <person name="Jeske O."/>
            <person name="Meyerdierks A."/>
            <person name="Storesund J.E."/>
            <person name="Kallscheuer N."/>
            <person name="Luecker S."/>
            <person name="Lage O.M."/>
            <person name="Pohl T."/>
            <person name="Merkel B.J."/>
            <person name="Hornburger P."/>
            <person name="Mueller R.-W."/>
            <person name="Bruemmer F."/>
            <person name="Labrenz M."/>
            <person name="Spormann A.M."/>
            <person name="Op den Camp H."/>
            <person name="Overmann J."/>
            <person name="Amann R."/>
            <person name="Jetten M.S.M."/>
            <person name="Mascher T."/>
            <person name="Medema M.H."/>
            <person name="Devos D.P."/>
            <person name="Kaster A.-K."/>
            <person name="Ovreas L."/>
            <person name="Rohde M."/>
            <person name="Galperin M.Y."/>
            <person name="Jogler C."/>
        </authorList>
    </citation>
    <scope>NUCLEOTIDE SEQUENCE [LARGE SCALE GENOMIC DNA]</scope>
    <source>
        <strain evidence="2 3">Enr13</strain>
    </source>
</reference>
<evidence type="ECO:0000256" key="1">
    <source>
        <dbReference type="SAM" id="Phobius"/>
    </source>
</evidence>
<feature type="transmembrane region" description="Helical" evidence="1">
    <location>
        <begin position="125"/>
        <end position="144"/>
    </location>
</feature>
<feature type="transmembrane region" description="Helical" evidence="1">
    <location>
        <begin position="28"/>
        <end position="48"/>
    </location>
</feature>
<keyword evidence="1" id="KW-0472">Membrane</keyword>
<keyword evidence="1" id="KW-0812">Transmembrane</keyword>
<evidence type="ECO:0000313" key="3">
    <source>
        <dbReference type="Proteomes" id="UP000319004"/>
    </source>
</evidence>
<dbReference type="Proteomes" id="UP000319004">
    <property type="component" value="Chromosome"/>
</dbReference>
<evidence type="ECO:0000313" key="2">
    <source>
        <dbReference type="EMBL" id="QDV46540.1"/>
    </source>
</evidence>
<dbReference type="KEGG" id="snep:Enr13x_64490"/>
<dbReference type="AlphaFoldDB" id="A0A518I0A6"/>
<proteinExistence type="predicted"/>
<keyword evidence="3" id="KW-1185">Reference proteome</keyword>
<gene>
    <name evidence="2" type="ORF">Enr13x_64490</name>
</gene>
<organism evidence="2 3">
    <name type="scientific">Stieleria neptunia</name>
    <dbReference type="NCBI Taxonomy" id="2527979"/>
    <lineage>
        <taxon>Bacteria</taxon>
        <taxon>Pseudomonadati</taxon>
        <taxon>Planctomycetota</taxon>
        <taxon>Planctomycetia</taxon>
        <taxon>Pirellulales</taxon>
        <taxon>Pirellulaceae</taxon>
        <taxon>Stieleria</taxon>
    </lineage>
</organism>
<accession>A0A518I0A6</accession>
<keyword evidence="1" id="KW-1133">Transmembrane helix</keyword>
<name>A0A518I0A6_9BACT</name>
<dbReference type="EMBL" id="CP037423">
    <property type="protein sequence ID" value="QDV46540.1"/>
    <property type="molecule type" value="Genomic_DNA"/>
</dbReference>